<protein>
    <submittedName>
        <fullName evidence="4">Uncharacterized protein</fullName>
    </submittedName>
</protein>
<dbReference type="OrthoDB" id="6047969at2759"/>
<dbReference type="Gene3D" id="3.40.50.300">
    <property type="entry name" value="P-loop containing nucleotide triphosphate hydrolases"/>
    <property type="match status" value="1"/>
</dbReference>
<dbReference type="InterPro" id="IPR005225">
    <property type="entry name" value="Small_GTP-bd"/>
</dbReference>
<proteinExistence type="predicted"/>
<accession>E4WZ00</accession>
<gene>
    <name evidence="4" type="ORF">GSOID_T00013694001</name>
</gene>
<reference evidence="4" key="1">
    <citation type="journal article" date="2010" name="Science">
        <title>Plasticity of animal genome architecture unmasked by rapid evolution of a pelagic tunicate.</title>
        <authorList>
            <person name="Denoeud F."/>
            <person name="Henriet S."/>
            <person name="Mungpakdee S."/>
            <person name="Aury J.M."/>
            <person name="Da Silva C."/>
            <person name="Brinkmann H."/>
            <person name="Mikhaleva J."/>
            <person name="Olsen L.C."/>
            <person name="Jubin C."/>
            <person name="Canestro C."/>
            <person name="Bouquet J.M."/>
            <person name="Danks G."/>
            <person name="Poulain J."/>
            <person name="Campsteijn C."/>
            <person name="Adamski M."/>
            <person name="Cross I."/>
            <person name="Yadetie F."/>
            <person name="Muffato M."/>
            <person name="Louis A."/>
            <person name="Butcher S."/>
            <person name="Tsagkogeorga G."/>
            <person name="Konrad A."/>
            <person name="Singh S."/>
            <person name="Jensen M.F."/>
            <person name="Cong E.H."/>
            <person name="Eikeseth-Otteraa H."/>
            <person name="Noel B."/>
            <person name="Anthouard V."/>
            <person name="Porcel B.M."/>
            <person name="Kachouri-Lafond R."/>
            <person name="Nishino A."/>
            <person name="Ugolini M."/>
            <person name="Chourrout P."/>
            <person name="Nishida H."/>
            <person name="Aasland R."/>
            <person name="Huzurbazar S."/>
            <person name="Westhof E."/>
            <person name="Delsuc F."/>
            <person name="Lehrach H."/>
            <person name="Reinhardt R."/>
            <person name="Weissenbach J."/>
            <person name="Roy S.W."/>
            <person name="Artiguenave F."/>
            <person name="Postlethwait J.H."/>
            <person name="Manak J.R."/>
            <person name="Thompson E.M."/>
            <person name="Jaillon O."/>
            <person name="Du Pasquier L."/>
            <person name="Boudinot P."/>
            <person name="Liberles D.A."/>
            <person name="Volff J.N."/>
            <person name="Philippe H."/>
            <person name="Lenhard B."/>
            <person name="Roest Crollius H."/>
            <person name="Wincker P."/>
            <person name="Chourrout D."/>
        </authorList>
    </citation>
    <scope>NUCLEOTIDE SEQUENCE [LARGE SCALE GENOMIC DNA]</scope>
</reference>
<keyword evidence="1" id="KW-0547">Nucleotide-binding</keyword>
<organism evidence="4">
    <name type="scientific">Oikopleura dioica</name>
    <name type="common">Tunicate</name>
    <dbReference type="NCBI Taxonomy" id="34765"/>
    <lineage>
        <taxon>Eukaryota</taxon>
        <taxon>Metazoa</taxon>
        <taxon>Chordata</taxon>
        <taxon>Tunicata</taxon>
        <taxon>Appendicularia</taxon>
        <taxon>Copelata</taxon>
        <taxon>Oikopleuridae</taxon>
        <taxon>Oikopleura</taxon>
    </lineage>
</organism>
<dbReference type="NCBIfam" id="TIGR00231">
    <property type="entry name" value="small_GTP"/>
    <property type="match status" value="1"/>
</dbReference>
<evidence type="ECO:0000256" key="2">
    <source>
        <dbReference type="ARBA" id="ARBA00023134"/>
    </source>
</evidence>
<dbReference type="InterPro" id="IPR001806">
    <property type="entry name" value="Small_GTPase"/>
</dbReference>
<dbReference type="GO" id="GO:0005525">
    <property type="term" value="F:GTP binding"/>
    <property type="evidence" value="ECO:0007669"/>
    <property type="project" value="UniProtKB-KW"/>
</dbReference>
<dbReference type="PRINTS" id="PR00449">
    <property type="entry name" value="RASTRNSFRMNG"/>
</dbReference>
<dbReference type="Pfam" id="PF00071">
    <property type="entry name" value="Ras"/>
    <property type="match status" value="1"/>
</dbReference>
<evidence type="ECO:0000313" key="4">
    <source>
        <dbReference type="EMBL" id="CBY22916.1"/>
    </source>
</evidence>
<dbReference type="InParanoid" id="E4WZ00"/>
<sequence length="203" mass="22811">MAEKALCKLLLVGDSGVGKSSILIRYTDDTFTEKYTGTIGVDFKLKKIFRKGQEINLQLWDTAGQERFKSLVRSFYKGANGVVVVFDIGSRSSFEALRRWMSEIQGNCDEIPRILVGNKVDGPRSVTKAEAQEIASKYGLQYIETSAKTNVGIDETFDKLTDQIMVRRNPRSPKKDVINPKKPKKNKRQRADGKPSKSKCSLN</sequence>
<dbReference type="Proteomes" id="UP000001307">
    <property type="component" value="Unassembled WGS sequence"/>
</dbReference>
<evidence type="ECO:0000256" key="3">
    <source>
        <dbReference type="SAM" id="MobiDB-lite"/>
    </source>
</evidence>
<dbReference type="SUPFAM" id="SSF52540">
    <property type="entry name" value="P-loop containing nucleoside triphosphate hydrolases"/>
    <property type="match status" value="1"/>
</dbReference>
<evidence type="ECO:0000256" key="1">
    <source>
        <dbReference type="ARBA" id="ARBA00022741"/>
    </source>
</evidence>
<dbReference type="SMART" id="SM00173">
    <property type="entry name" value="RAS"/>
    <property type="match status" value="1"/>
</dbReference>
<dbReference type="InterPro" id="IPR027417">
    <property type="entry name" value="P-loop_NTPase"/>
</dbReference>
<feature type="region of interest" description="Disordered" evidence="3">
    <location>
        <begin position="168"/>
        <end position="203"/>
    </location>
</feature>
<dbReference type="SMART" id="SM00177">
    <property type="entry name" value="ARF"/>
    <property type="match status" value="1"/>
</dbReference>
<dbReference type="SMART" id="SM00176">
    <property type="entry name" value="RAN"/>
    <property type="match status" value="1"/>
</dbReference>
<dbReference type="SMART" id="SM00174">
    <property type="entry name" value="RHO"/>
    <property type="match status" value="1"/>
</dbReference>
<dbReference type="EMBL" id="FN653019">
    <property type="protein sequence ID" value="CBY22916.1"/>
    <property type="molecule type" value="Genomic_DNA"/>
</dbReference>
<dbReference type="AlphaFoldDB" id="E4WZ00"/>
<dbReference type="CDD" id="cd00154">
    <property type="entry name" value="Rab"/>
    <property type="match status" value="1"/>
</dbReference>
<dbReference type="PROSITE" id="PS51420">
    <property type="entry name" value="RHO"/>
    <property type="match status" value="1"/>
</dbReference>
<dbReference type="InterPro" id="IPR050227">
    <property type="entry name" value="Rab"/>
</dbReference>
<dbReference type="PROSITE" id="PS51419">
    <property type="entry name" value="RAB"/>
    <property type="match status" value="1"/>
</dbReference>
<dbReference type="PANTHER" id="PTHR47977">
    <property type="entry name" value="RAS-RELATED PROTEIN RAB"/>
    <property type="match status" value="1"/>
</dbReference>
<evidence type="ECO:0000313" key="5">
    <source>
        <dbReference type="Proteomes" id="UP000001307"/>
    </source>
</evidence>
<dbReference type="SMART" id="SM00175">
    <property type="entry name" value="RAB"/>
    <property type="match status" value="1"/>
</dbReference>
<dbReference type="FunFam" id="3.40.50.300:FF:001329">
    <property type="entry name" value="Small GTP-binding protein, putative"/>
    <property type="match status" value="1"/>
</dbReference>
<keyword evidence="5" id="KW-1185">Reference proteome</keyword>
<dbReference type="PROSITE" id="PS51421">
    <property type="entry name" value="RAS"/>
    <property type="match status" value="1"/>
</dbReference>
<dbReference type="GO" id="GO:0003924">
    <property type="term" value="F:GTPase activity"/>
    <property type="evidence" value="ECO:0007669"/>
    <property type="project" value="InterPro"/>
</dbReference>
<name>E4WZ00_OIKDI</name>
<keyword evidence="2" id="KW-0342">GTP-binding</keyword>